<dbReference type="CDD" id="cd01293">
    <property type="entry name" value="Bact_CD"/>
    <property type="match status" value="1"/>
</dbReference>
<dbReference type="RefSeq" id="WP_377683538.1">
    <property type="nucleotide sequence ID" value="NZ_JBHMDZ010000001.1"/>
</dbReference>
<dbReference type="SUPFAM" id="SSF51338">
    <property type="entry name" value="Composite domain of metallo-dependent hydrolases"/>
    <property type="match status" value="1"/>
</dbReference>
<dbReference type="NCBIfam" id="NF005759">
    <property type="entry name" value="PRK07583.1"/>
    <property type="match status" value="1"/>
</dbReference>
<dbReference type="InterPro" id="IPR032466">
    <property type="entry name" value="Metal_Hydrolase"/>
</dbReference>
<evidence type="ECO:0000313" key="3">
    <source>
        <dbReference type="Proteomes" id="UP001243846"/>
    </source>
</evidence>
<dbReference type="PANTHER" id="PTHR32027">
    <property type="entry name" value="CYTOSINE DEAMINASE"/>
    <property type="match status" value="1"/>
</dbReference>
<evidence type="ECO:0000259" key="1">
    <source>
        <dbReference type="Pfam" id="PF07969"/>
    </source>
</evidence>
<sequence>MDFLRLPEGSVTLTNLTVPACLIGKSGTPAADLVRIDLTLKDGRIAAPDGSLPRIDMKGAMVFPSFIDMHTHLDKGHIWPRAANPDGSFMGALTTVEADRIANWSGADVRARMDFALRCAYAHGTSAIRTHLDAIPPQHRISFAEFTRLREEWAGRIELQAACLTSIDRIDPEGGGEFAELADLVAETGSVLGCVTFPDAQLSDRLRAFFAHAGKRGLHADFHADETTDPSVATLRAIAETVLETGYDAPVVVGHCCSLSVQPEAEAMHTLDLVARAGINIVSLPMCNLYLQDRTAQDAPARTPRLRGVTLVHEMAARGINVSFASDNTRDPFYAYGDLDMIEVMREATRIAHLDHSRDDWVKAFLTNPATTTGFAQPSLDAGAPADLVICRARSWTELFARPQSDRIVIRQGRQIDRTLPDYAELDHLMDRT</sequence>
<dbReference type="InterPro" id="IPR013108">
    <property type="entry name" value="Amidohydro_3"/>
</dbReference>
<dbReference type="Proteomes" id="UP001243846">
    <property type="component" value="Unassembled WGS sequence"/>
</dbReference>
<name>A0ABT8D822_9RHOB</name>
<comment type="caution">
    <text evidence="2">The sequence shown here is derived from an EMBL/GenBank/DDBJ whole genome shotgun (WGS) entry which is preliminary data.</text>
</comment>
<gene>
    <name evidence="2" type="ORF">QWZ10_16110</name>
</gene>
<dbReference type="Pfam" id="PF07969">
    <property type="entry name" value="Amidohydro_3"/>
    <property type="match status" value="1"/>
</dbReference>
<dbReference type="GO" id="GO:0004131">
    <property type="term" value="F:cytosine deaminase activity"/>
    <property type="evidence" value="ECO:0007669"/>
    <property type="project" value="UniProtKB-EC"/>
</dbReference>
<protein>
    <submittedName>
        <fullName evidence="2">Cytosine deaminase</fullName>
        <ecNumber evidence="2">3.5.4.1</ecNumber>
    </submittedName>
</protein>
<dbReference type="EC" id="3.5.4.1" evidence="2"/>
<organism evidence="2 3">
    <name type="scientific">Paracoccus cavernae</name>
    <dbReference type="NCBI Taxonomy" id="1571207"/>
    <lineage>
        <taxon>Bacteria</taxon>
        <taxon>Pseudomonadati</taxon>
        <taxon>Pseudomonadota</taxon>
        <taxon>Alphaproteobacteria</taxon>
        <taxon>Rhodobacterales</taxon>
        <taxon>Paracoccaceae</taxon>
        <taxon>Paracoccus</taxon>
    </lineage>
</organism>
<accession>A0ABT8D822</accession>
<dbReference type="Gene3D" id="3.20.20.140">
    <property type="entry name" value="Metal-dependent hydrolases"/>
    <property type="match status" value="1"/>
</dbReference>
<keyword evidence="2" id="KW-0378">Hydrolase</keyword>
<reference evidence="3" key="1">
    <citation type="journal article" date="2019" name="Int. J. Syst. Evol. Microbiol.">
        <title>The Global Catalogue of Microorganisms (GCM) 10K type strain sequencing project: providing services to taxonomists for standard genome sequencing and annotation.</title>
        <authorList>
            <consortium name="The Broad Institute Genomics Platform"/>
            <consortium name="The Broad Institute Genome Sequencing Center for Infectious Disease"/>
            <person name="Wu L."/>
            <person name="Ma J."/>
        </authorList>
    </citation>
    <scope>NUCLEOTIDE SEQUENCE [LARGE SCALE GENOMIC DNA]</scope>
    <source>
        <strain evidence="3">CECT 8482</strain>
    </source>
</reference>
<dbReference type="SUPFAM" id="SSF51556">
    <property type="entry name" value="Metallo-dependent hydrolases"/>
    <property type="match status" value="1"/>
</dbReference>
<dbReference type="InterPro" id="IPR052349">
    <property type="entry name" value="Metallo-hydrolase_Enzymes"/>
</dbReference>
<dbReference type="InterPro" id="IPR011059">
    <property type="entry name" value="Metal-dep_hydrolase_composite"/>
</dbReference>
<proteinExistence type="predicted"/>
<dbReference type="EMBL" id="JAUFRC010000001">
    <property type="protein sequence ID" value="MDN3712892.1"/>
    <property type="molecule type" value="Genomic_DNA"/>
</dbReference>
<dbReference type="Gene3D" id="2.30.40.10">
    <property type="entry name" value="Urease, subunit C, domain 1"/>
    <property type="match status" value="1"/>
</dbReference>
<dbReference type="PANTHER" id="PTHR32027:SF0">
    <property type="entry name" value="CYTOSINE DEAMINASE"/>
    <property type="match status" value="1"/>
</dbReference>
<feature type="domain" description="Amidohydrolase 3" evidence="1">
    <location>
        <begin position="175"/>
        <end position="415"/>
    </location>
</feature>
<evidence type="ECO:0000313" key="2">
    <source>
        <dbReference type="EMBL" id="MDN3712892.1"/>
    </source>
</evidence>
<keyword evidence="3" id="KW-1185">Reference proteome</keyword>